<organism evidence="2 3">
    <name type="scientific">Gigaspora margarita</name>
    <dbReference type="NCBI Taxonomy" id="4874"/>
    <lineage>
        <taxon>Eukaryota</taxon>
        <taxon>Fungi</taxon>
        <taxon>Fungi incertae sedis</taxon>
        <taxon>Mucoromycota</taxon>
        <taxon>Glomeromycotina</taxon>
        <taxon>Glomeromycetes</taxon>
        <taxon>Diversisporales</taxon>
        <taxon>Gigasporaceae</taxon>
        <taxon>Gigaspora</taxon>
    </lineage>
</organism>
<proteinExistence type="predicted"/>
<dbReference type="AlphaFoldDB" id="A0A8H4AVU9"/>
<evidence type="ECO:0000313" key="2">
    <source>
        <dbReference type="EMBL" id="KAF0538219.1"/>
    </source>
</evidence>
<name>A0A8H4AVU9_GIGMA</name>
<protein>
    <submittedName>
        <fullName evidence="2">Uncharacterized protein</fullName>
    </submittedName>
</protein>
<sequence length="214" mass="24802">MELLMTYSKLAKVNSTSKIKDLEDCRTRIGAEKYIKRNKCGKPTRHQEVPKRKTANRINSSEKNSIELKVDKQQGKSCNANCAEDIVTQRDVIRMALKLSLWNYWKYAKTKELNLMEKSEDDKVYDSNKMKVDEENNGKNIDNKETTKKKSNCNNKETQRFANMNNITEMLEVVTSEVGNVNKCMNIVKAIDTELVKHLLNPRERIEINIQSKP</sequence>
<evidence type="ECO:0000313" key="3">
    <source>
        <dbReference type="Proteomes" id="UP000439903"/>
    </source>
</evidence>
<dbReference type="Proteomes" id="UP000439903">
    <property type="component" value="Unassembled WGS sequence"/>
</dbReference>
<keyword evidence="3" id="KW-1185">Reference proteome</keyword>
<evidence type="ECO:0000256" key="1">
    <source>
        <dbReference type="SAM" id="MobiDB-lite"/>
    </source>
</evidence>
<feature type="region of interest" description="Disordered" evidence="1">
    <location>
        <begin position="41"/>
        <end position="60"/>
    </location>
</feature>
<gene>
    <name evidence="2" type="ORF">F8M41_008042</name>
</gene>
<accession>A0A8H4AVU9</accession>
<dbReference type="EMBL" id="WTPW01000184">
    <property type="protein sequence ID" value="KAF0538219.1"/>
    <property type="molecule type" value="Genomic_DNA"/>
</dbReference>
<reference evidence="2 3" key="1">
    <citation type="journal article" date="2019" name="Environ. Microbiol.">
        <title>At the nexus of three kingdoms: the genome of the mycorrhizal fungus Gigaspora margarita provides insights into plant, endobacterial and fungal interactions.</title>
        <authorList>
            <person name="Venice F."/>
            <person name="Ghignone S."/>
            <person name="Salvioli di Fossalunga A."/>
            <person name="Amselem J."/>
            <person name="Novero M."/>
            <person name="Xianan X."/>
            <person name="Sedzielewska Toro K."/>
            <person name="Morin E."/>
            <person name="Lipzen A."/>
            <person name="Grigoriev I.V."/>
            <person name="Henrissat B."/>
            <person name="Martin F.M."/>
            <person name="Bonfante P."/>
        </authorList>
    </citation>
    <scope>NUCLEOTIDE SEQUENCE [LARGE SCALE GENOMIC DNA]</scope>
    <source>
        <strain evidence="2 3">BEG34</strain>
    </source>
</reference>
<comment type="caution">
    <text evidence="2">The sequence shown here is derived from an EMBL/GenBank/DDBJ whole genome shotgun (WGS) entry which is preliminary data.</text>
</comment>